<accession>A0A8J2QFZ2</accession>
<dbReference type="AlphaFoldDB" id="A0A8J2QFZ2"/>
<name>A0A8J2QFZ2_9NEOP</name>
<proteinExistence type="predicted"/>
<protein>
    <submittedName>
        <fullName evidence="1">(African queen) hypothetical protein</fullName>
    </submittedName>
</protein>
<dbReference type="EMBL" id="CAKASE010000045">
    <property type="protein sequence ID" value="CAG9560326.1"/>
    <property type="molecule type" value="Genomic_DNA"/>
</dbReference>
<gene>
    <name evidence="1" type="ORF">DCHRY22_LOCUS2010</name>
</gene>
<dbReference type="OrthoDB" id="6859220at2759"/>
<reference evidence="1" key="1">
    <citation type="submission" date="2021-09" db="EMBL/GenBank/DDBJ databases">
        <authorList>
            <person name="Martin H S."/>
        </authorList>
    </citation>
    <scope>NUCLEOTIDE SEQUENCE</scope>
</reference>
<organism evidence="1 2">
    <name type="scientific">Danaus chrysippus</name>
    <name type="common">African queen</name>
    <dbReference type="NCBI Taxonomy" id="151541"/>
    <lineage>
        <taxon>Eukaryota</taxon>
        <taxon>Metazoa</taxon>
        <taxon>Ecdysozoa</taxon>
        <taxon>Arthropoda</taxon>
        <taxon>Hexapoda</taxon>
        <taxon>Insecta</taxon>
        <taxon>Pterygota</taxon>
        <taxon>Neoptera</taxon>
        <taxon>Endopterygota</taxon>
        <taxon>Lepidoptera</taxon>
        <taxon>Glossata</taxon>
        <taxon>Ditrysia</taxon>
        <taxon>Papilionoidea</taxon>
        <taxon>Nymphalidae</taxon>
        <taxon>Danainae</taxon>
        <taxon>Danaini</taxon>
        <taxon>Danaina</taxon>
        <taxon>Danaus</taxon>
        <taxon>Anosia</taxon>
    </lineage>
</organism>
<sequence length="200" mass="23033">MNACYLIDVKDVLWAYIPTECRLSSGLCARYYGNTESIILIHEYIDDVYVLVKTGHVLKLDEECRRFEKFLNLDIPHHLLDKQCFMFHQYSLLVAVPSDESCESYPSKEHNQTVITCPGLTCVLEHGPVLITGYENGMVKIFVINKLLKNDIIPALQFSLDTYMSLQSYKIIKIEVYEDDDGHHMFIATEDNICELLISN</sequence>
<keyword evidence="2" id="KW-1185">Reference proteome</keyword>
<evidence type="ECO:0000313" key="1">
    <source>
        <dbReference type="EMBL" id="CAG9560326.1"/>
    </source>
</evidence>
<evidence type="ECO:0000313" key="2">
    <source>
        <dbReference type="Proteomes" id="UP000789524"/>
    </source>
</evidence>
<comment type="caution">
    <text evidence="1">The sequence shown here is derived from an EMBL/GenBank/DDBJ whole genome shotgun (WGS) entry which is preliminary data.</text>
</comment>
<dbReference type="Proteomes" id="UP000789524">
    <property type="component" value="Unassembled WGS sequence"/>
</dbReference>